<dbReference type="InterPro" id="IPR013497">
    <property type="entry name" value="Topo_IA_cen"/>
</dbReference>
<dbReference type="GO" id="GO:0003677">
    <property type="term" value="F:DNA binding"/>
    <property type="evidence" value="ECO:0007669"/>
    <property type="project" value="InterPro"/>
</dbReference>
<evidence type="ECO:0000259" key="3">
    <source>
        <dbReference type="PROSITE" id="PS52039"/>
    </source>
</evidence>
<dbReference type="InterPro" id="IPR013824">
    <property type="entry name" value="Topo_IA_cen_sub1"/>
</dbReference>
<dbReference type="SUPFAM" id="SSF56712">
    <property type="entry name" value="Prokaryotic type I DNA topoisomerase"/>
    <property type="match status" value="1"/>
</dbReference>
<dbReference type="PROSITE" id="PS52039">
    <property type="entry name" value="TOPO_IA_2"/>
    <property type="match status" value="1"/>
</dbReference>
<dbReference type="PANTHER" id="PTHR42785">
    <property type="entry name" value="DNA TOPOISOMERASE, TYPE IA, CORE"/>
    <property type="match status" value="1"/>
</dbReference>
<dbReference type="PANTHER" id="PTHR42785:SF1">
    <property type="entry name" value="DNA TOPOISOMERASE"/>
    <property type="match status" value="1"/>
</dbReference>
<dbReference type="GO" id="GO:0003917">
    <property type="term" value="F:DNA topoisomerase type I (single strand cut, ATP-independent) activity"/>
    <property type="evidence" value="ECO:0007669"/>
    <property type="project" value="InterPro"/>
</dbReference>
<sequence length="184" mass="21129">MEDTGVGRPSTYATILETLKLRKYIVEYKKNIGPSQLGLKVDSYLFLNFFDLIGESFTKDLESKLDQITDEKASRVKLVANFYDQLKQILKSPRKKMVSIGKENQSKVKYDTDEKQTLSEKVKNGKGSEKKGNTKNQNQSLTYIENKTCPKCLDGYVKTKLGKNGKTIYFCSRYPHCDYITYDN</sequence>
<dbReference type="GO" id="GO:0006265">
    <property type="term" value="P:DNA topological change"/>
    <property type="evidence" value="ECO:0007669"/>
    <property type="project" value="InterPro"/>
</dbReference>
<keyword evidence="1" id="KW-0413">Isomerase</keyword>
<accession>Q8GCV1</accession>
<feature type="domain" description="Topo IA-type catalytic" evidence="3">
    <location>
        <begin position="1"/>
        <end position="90"/>
    </location>
</feature>
<evidence type="ECO:0000313" key="4">
    <source>
        <dbReference type="EMBL" id="AAN87869.1"/>
    </source>
</evidence>
<dbReference type="EMBL" id="AY164270">
    <property type="protein sequence ID" value="AAN87869.1"/>
    <property type="molecule type" value="Genomic_DNA"/>
</dbReference>
<organism evidence="4">
    <name type="scientific">Leptospira biflexa</name>
    <dbReference type="NCBI Taxonomy" id="172"/>
    <lineage>
        <taxon>Bacteria</taxon>
        <taxon>Pseudomonadati</taxon>
        <taxon>Spirochaetota</taxon>
        <taxon>Spirochaetia</taxon>
        <taxon>Leptospirales</taxon>
        <taxon>Leptospiraceae</taxon>
        <taxon>Leptospira</taxon>
    </lineage>
</organism>
<proteinExistence type="predicted"/>
<dbReference type="InterPro" id="IPR023405">
    <property type="entry name" value="Topo_IA_core_domain"/>
</dbReference>
<feature type="compositionally biased region" description="Basic and acidic residues" evidence="2">
    <location>
        <begin position="111"/>
        <end position="132"/>
    </location>
</feature>
<feature type="region of interest" description="Disordered" evidence="2">
    <location>
        <begin position="111"/>
        <end position="139"/>
    </location>
</feature>
<evidence type="ECO:0000256" key="2">
    <source>
        <dbReference type="SAM" id="MobiDB-lite"/>
    </source>
</evidence>
<name>Q8GCV1_LEPBI</name>
<dbReference type="InterPro" id="IPR000380">
    <property type="entry name" value="Topo_IA"/>
</dbReference>
<dbReference type="AlphaFoldDB" id="Q8GCV1"/>
<dbReference type="Gene3D" id="1.10.460.10">
    <property type="entry name" value="Topoisomerase I, domain 2"/>
    <property type="match status" value="1"/>
</dbReference>
<dbReference type="Pfam" id="PF01131">
    <property type="entry name" value="Topoisom_bac"/>
    <property type="match status" value="1"/>
</dbReference>
<reference evidence="4" key="1">
    <citation type="submission" date="2002-10" db="EMBL/GenBank/DDBJ databases">
        <title>hemH locus of L. biflexa.</title>
        <authorList>
            <person name="Picardeau M."/>
            <person name="Guegan R."/>
        </authorList>
    </citation>
    <scope>NUCLEOTIDE SEQUENCE</scope>
    <source>
        <strain evidence="4">Patoc1</strain>
    </source>
</reference>
<protein>
    <submittedName>
        <fullName evidence="4">TopA-like protein</fullName>
    </submittedName>
</protein>
<evidence type="ECO:0000256" key="1">
    <source>
        <dbReference type="ARBA" id="ARBA00023235"/>
    </source>
</evidence>